<organism evidence="4 5">
    <name type="scientific">Kingdonia uniflora</name>
    <dbReference type="NCBI Taxonomy" id="39325"/>
    <lineage>
        <taxon>Eukaryota</taxon>
        <taxon>Viridiplantae</taxon>
        <taxon>Streptophyta</taxon>
        <taxon>Embryophyta</taxon>
        <taxon>Tracheophyta</taxon>
        <taxon>Spermatophyta</taxon>
        <taxon>Magnoliopsida</taxon>
        <taxon>Ranunculales</taxon>
        <taxon>Circaeasteraceae</taxon>
        <taxon>Kingdonia</taxon>
    </lineage>
</organism>
<reference evidence="4 5" key="1">
    <citation type="journal article" date="2020" name="IScience">
        <title>Genome Sequencing of the Endangered Kingdonia uniflora (Circaeasteraceae, Ranunculales) Reveals Potential Mechanisms of Evolutionary Specialization.</title>
        <authorList>
            <person name="Sun Y."/>
            <person name="Deng T."/>
            <person name="Zhang A."/>
            <person name="Moore M.J."/>
            <person name="Landis J.B."/>
            <person name="Lin N."/>
            <person name="Zhang H."/>
            <person name="Zhang X."/>
            <person name="Huang J."/>
            <person name="Zhang X."/>
            <person name="Sun H."/>
            <person name="Wang H."/>
        </authorList>
    </citation>
    <scope>NUCLEOTIDE SEQUENCE [LARGE SCALE GENOMIC DNA]</scope>
    <source>
        <strain evidence="4">TB1705</strain>
        <tissue evidence="4">Leaf</tissue>
    </source>
</reference>
<keyword evidence="5" id="KW-1185">Reference proteome</keyword>
<keyword evidence="2" id="KW-0863">Zinc-finger</keyword>
<accession>A0A7J7KZP1</accession>
<name>A0A7J7KZP1_9MAGN</name>
<evidence type="ECO:0000256" key="2">
    <source>
        <dbReference type="ARBA" id="ARBA00022771"/>
    </source>
</evidence>
<gene>
    <name evidence="4" type="ORF">GIB67_028600</name>
</gene>
<dbReference type="GO" id="GO:0008270">
    <property type="term" value="F:zinc ion binding"/>
    <property type="evidence" value="ECO:0007669"/>
    <property type="project" value="UniProtKB-KW"/>
</dbReference>
<evidence type="ECO:0000313" key="5">
    <source>
        <dbReference type="Proteomes" id="UP000541444"/>
    </source>
</evidence>
<comment type="caution">
    <text evidence="4">The sequence shown here is derived from an EMBL/GenBank/DDBJ whole genome shotgun (WGS) entry which is preliminary data.</text>
</comment>
<keyword evidence="1" id="KW-0479">Metal-binding</keyword>
<evidence type="ECO:0000256" key="1">
    <source>
        <dbReference type="ARBA" id="ARBA00022723"/>
    </source>
</evidence>
<keyword evidence="3" id="KW-0862">Zinc</keyword>
<dbReference type="PANTHER" id="PTHR14493:SF155">
    <property type="entry name" value="ZINC FINGER CCCH DOMAIN-CONTAINING PROTEIN 20"/>
    <property type="match status" value="1"/>
</dbReference>
<dbReference type="OrthoDB" id="410307at2759"/>
<dbReference type="InterPro" id="IPR045234">
    <property type="entry name" value="Unkempt-like"/>
</dbReference>
<proteinExistence type="predicted"/>
<dbReference type="AlphaFoldDB" id="A0A7J7KZP1"/>
<evidence type="ECO:0008006" key="6">
    <source>
        <dbReference type="Google" id="ProtNLM"/>
    </source>
</evidence>
<dbReference type="Proteomes" id="UP000541444">
    <property type="component" value="Unassembled WGS sequence"/>
</dbReference>
<dbReference type="EMBL" id="JACGCM010002779">
    <property type="protein sequence ID" value="KAF6135744.1"/>
    <property type="molecule type" value="Genomic_DNA"/>
</dbReference>
<dbReference type="PANTHER" id="PTHR14493">
    <property type="entry name" value="UNKEMPT FAMILY MEMBER"/>
    <property type="match status" value="1"/>
</dbReference>
<evidence type="ECO:0000313" key="4">
    <source>
        <dbReference type="EMBL" id="KAF6135744.1"/>
    </source>
</evidence>
<evidence type="ECO:0000256" key="3">
    <source>
        <dbReference type="ARBA" id="ARBA00022833"/>
    </source>
</evidence>
<sequence>MYGNSCEFTHGVFGCWLHPAQYRTQPYKDGTSYRRCACFFAQTPDQLCLAPQLCPRSHLHLLSESPPSYDGSPLRHTFDSYFAKGSPNSTMFTPPGSLPSDSPPMLPSPLSRSLKLGSINKIVANLHHLQLNKVKFYPPFIQIDYDFGSLRGGSSLRPMFSSLPNTPTRTQAQIPTRTRLGLPDLFGPVQEELQSPID</sequence>
<protein>
    <recommendedName>
        <fullName evidence="6">C3H1-type domain-containing protein</fullName>
    </recommendedName>
</protein>